<gene>
    <name evidence="1" type="ORF">Fuma_00513</name>
</gene>
<dbReference type="InterPro" id="IPR010386">
    <property type="entry name" value="tRNA-Hydrxlase_MiaE"/>
</dbReference>
<accession>A0A1P8WA39</accession>
<evidence type="ECO:0000313" key="2">
    <source>
        <dbReference type="Proteomes" id="UP000187735"/>
    </source>
</evidence>
<dbReference type="RefSeq" id="WP_077028063.1">
    <property type="nucleotide sequence ID" value="NZ_CP017641.1"/>
</dbReference>
<dbReference type="InterPro" id="IPR012347">
    <property type="entry name" value="Ferritin-like"/>
</dbReference>
<dbReference type="GO" id="GO:0045301">
    <property type="term" value="F:tRNA 2-(methylsulfanyl)-N(6)-isopentenyladenosine(37) hydroxylase activity"/>
    <property type="evidence" value="ECO:0007669"/>
    <property type="project" value="InterPro"/>
</dbReference>
<keyword evidence="2" id="KW-1185">Reference proteome</keyword>
<dbReference type="PIRSF" id="PIRSF020736">
    <property type="entry name" value="MiaE"/>
    <property type="match status" value="1"/>
</dbReference>
<sequence length="191" mass="22351">MLHLHSTSPDRWLQQVDQHLHEILIDHAHCEQKAAAAAMDLMFDYVEYEDLARQMTEIVREELEHFHLVLDILKRRNIRFYKSKPGTYGRKLKELARRQEPHKAVDRLLIAGLIEARSCERFVLLRDHVNDEELTTFYGSLYESEARHHATYVRLAMHYAPEAEVRARLEELSAAEAAIITEGCPLPRMHS</sequence>
<proteinExistence type="predicted"/>
<organism evidence="1 2">
    <name type="scientific">Fuerstiella marisgermanici</name>
    <dbReference type="NCBI Taxonomy" id="1891926"/>
    <lineage>
        <taxon>Bacteria</taxon>
        <taxon>Pseudomonadati</taxon>
        <taxon>Planctomycetota</taxon>
        <taxon>Planctomycetia</taxon>
        <taxon>Planctomycetales</taxon>
        <taxon>Planctomycetaceae</taxon>
        <taxon>Fuerstiella</taxon>
    </lineage>
</organism>
<dbReference type="CDD" id="cd07910">
    <property type="entry name" value="MiaE"/>
    <property type="match status" value="1"/>
</dbReference>
<dbReference type="STRING" id="1891926.Fuma_00513"/>
<dbReference type="PANTHER" id="PTHR42637:SF1">
    <property type="entry name" value="TRNA 2-(METHYLSULFANYL)-N(6)-ISOPENTENYLADENOSINE(37) HYDROXYLASE"/>
    <property type="match status" value="1"/>
</dbReference>
<dbReference type="InterPro" id="IPR009078">
    <property type="entry name" value="Ferritin-like_SF"/>
</dbReference>
<reference evidence="1 2" key="1">
    <citation type="journal article" date="2016" name="Front. Microbiol.">
        <title>Fuerstia marisgermanicae gen. nov., sp. nov., an Unusual Member of the Phylum Planctomycetes from the German Wadden Sea.</title>
        <authorList>
            <person name="Kohn T."/>
            <person name="Heuer A."/>
            <person name="Jogler M."/>
            <person name="Vollmers J."/>
            <person name="Boedeker C."/>
            <person name="Bunk B."/>
            <person name="Rast P."/>
            <person name="Borchert D."/>
            <person name="Glockner I."/>
            <person name="Freese H.M."/>
            <person name="Klenk H.P."/>
            <person name="Overmann J."/>
            <person name="Kaster A.K."/>
            <person name="Rohde M."/>
            <person name="Wiegand S."/>
            <person name="Jogler C."/>
        </authorList>
    </citation>
    <scope>NUCLEOTIDE SEQUENCE [LARGE SCALE GENOMIC DNA]</scope>
    <source>
        <strain evidence="1 2">NH11</strain>
    </source>
</reference>
<dbReference type="KEGG" id="fmr:Fuma_00513"/>
<name>A0A1P8WA39_9PLAN</name>
<dbReference type="AlphaFoldDB" id="A0A1P8WA39"/>
<dbReference type="GO" id="GO:0006400">
    <property type="term" value="P:tRNA modification"/>
    <property type="evidence" value="ECO:0007669"/>
    <property type="project" value="InterPro"/>
</dbReference>
<dbReference type="OrthoDB" id="9802518at2"/>
<protein>
    <submittedName>
        <fullName evidence="1">tRNA-(MS[2]IO[6]A)-hydroxylase (MiaE)</fullName>
    </submittedName>
</protein>
<dbReference type="Pfam" id="PF06175">
    <property type="entry name" value="MiaE"/>
    <property type="match status" value="1"/>
</dbReference>
<dbReference type="Proteomes" id="UP000187735">
    <property type="component" value="Chromosome"/>
</dbReference>
<dbReference type="SUPFAM" id="SSF47240">
    <property type="entry name" value="Ferritin-like"/>
    <property type="match status" value="1"/>
</dbReference>
<evidence type="ECO:0000313" key="1">
    <source>
        <dbReference type="EMBL" id="APZ90929.1"/>
    </source>
</evidence>
<dbReference type="Gene3D" id="1.20.1260.10">
    <property type="match status" value="1"/>
</dbReference>
<dbReference type="PANTHER" id="PTHR42637">
    <property type="entry name" value="TRNA-(MS[2]IO[6]A)-HYDROXYLASE"/>
    <property type="match status" value="1"/>
</dbReference>
<dbReference type="EMBL" id="CP017641">
    <property type="protein sequence ID" value="APZ90929.1"/>
    <property type="molecule type" value="Genomic_DNA"/>
</dbReference>